<dbReference type="InterPro" id="IPR036866">
    <property type="entry name" value="RibonucZ/Hydroxyglut_hydro"/>
</dbReference>
<dbReference type="RefSeq" id="WP_082483531.1">
    <property type="nucleotide sequence ID" value="NZ_KK088565.1"/>
</dbReference>
<keyword evidence="3" id="KW-1185">Reference proteome</keyword>
<dbReference type="Gene3D" id="3.40.50.10710">
    <property type="entry name" value="Metallo-hydrolase/oxidoreductase"/>
    <property type="match status" value="1"/>
</dbReference>
<dbReference type="Proteomes" id="UP000019666">
    <property type="component" value="Unassembled WGS sequence"/>
</dbReference>
<evidence type="ECO:0000259" key="1">
    <source>
        <dbReference type="Pfam" id="PF07521"/>
    </source>
</evidence>
<evidence type="ECO:0000313" key="2">
    <source>
        <dbReference type="EMBL" id="EYD74023.1"/>
    </source>
</evidence>
<accession>A0A017HIR2</accession>
<gene>
    <name evidence="2" type="ORF">Rumeso_04394</name>
</gene>
<comment type="caution">
    <text evidence="2">The sequence shown here is derived from an EMBL/GenBank/DDBJ whole genome shotgun (WGS) entry which is preliminary data.</text>
</comment>
<reference evidence="2 3" key="1">
    <citation type="submission" date="2013-02" db="EMBL/GenBank/DDBJ databases">
        <authorList>
            <person name="Fiebig A."/>
            <person name="Goeker M."/>
            <person name="Klenk H.-P.P."/>
        </authorList>
    </citation>
    <scope>NUCLEOTIDE SEQUENCE [LARGE SCALE GENOMIC DNA]</scope>
    <source>
        <strain evidence="2 3">DSM 19309</strain>
    </source>
</reference>
<dbReference type="Pfam" id="PF07521">
    <property type="entry name" value="RMMBL"/>
    <property type="match status" value="1"/>
</dbReference>
<dbReference type="SUPFAM" id="SSF56281">
    <property type="entry name" value="Metallo-hydrolase/oxidoreductase"/>
    <property type="match status" value="1"/>
</dbReference>
<feature type="domain" description="Zn-dependent metallo-hydrolase RNA specificity" evidence="1">
    <location>
        <begin position="232"/>
        <end position="263"/>
    </location>
</feature>
<dbReference type="OrthoDB" id="9803916at2"/>
<dbReference type="PANTHER" id="PTHR43694">
    <property type="entry name" value="RIBONUCLEASE J"/>
    <property type="match status" value="1"/>
</dbReference>
<dbReference type="InterPro" id="IPR042173">
    <property type="entry name" value="RNase_J_2"/>
</dbReference>
<protein>
    <submittedName>
        <fullName evidence="2">Beta-lactamase domain protein</fullName>
    </submittedName>
</protein>
<dbReference type="HOGENOM" id="CLU_031965_0_0_5"/>
<dbReference type="PATRIC" id="fig|442562.3.peg.4325"/>
<dbReference type="Gene3D" id="3.60.15.10">
    <property type="entry name" value="Ribonuclease Z/Hydroxyacylglutathione hydrolase-like"/>
    <property type="match status" value="2"/>
</dbReference>
<proteinExistence type="predicted"/>
<dbReference type="AlphaFoldDB" id="A0A017HIR2"/>
<sequence length="288" mass="31202">MTPIATDHSAFDAAMLLIEAEGTRILYTGDFRRHGRKAALVDRLMAGPPKGIAALVTEGTNLGQDKPVESEGALEDKFVDLFRRTKGRVFVEWSGQNIDRTVTLTRAAMRTGRILAIDLYTADVLERISEGTRLPRAGHPALKVVITGRLAERYRANGRGEFVARMARHGISAARLATGRHVVMLRGALIPDYAWKGVSPTAEDAYAHSTWRGYLARDSRALDWCRAGGAELAYLHTSGHASAADLRAFAAAVRPGIVVPVHGANWDSEAEGFGPVRRLADGEPLVIG</sequence>
<dbReference type="InterPro" id="IPR011108">
    <property type="entry name" value="RMMBL"/>
</dbReference>
<dbReference type="EMBL" id="AOSK01000124">
    <property type="protein sequence ID" value="EYD74023.1"/>
    <property type="molecule type" value="Genomic_DNA"/>
</dbReference>
<organism evidence="2 3">
    <name type="scientific">Rubellimicrobium mesophilum DSM 19309</name>
    <dbReference type="NCBI Taxonomy" id="442562"/>
    <lineage>
        <taxon>Bacteria</taxon>
        <taxon>Pseudomonadati</taxon>
        <taxon>Pseudomonadota</taxon>
        <taxon>Alphaproteobacteria</taxon>
        <taxon>Rhodobacterales</taxon>
        <taxon>Roseobacteraceae</taxon>
        <taxon>Rubellimicrobium</taxon>
    </lineage>
</organism>
<evidence type="ECO:0000313" key="3">
    <source>
        <dbReference type="Proteomes" id="UP000019666"/>
    </source>
</evidence>
<dbReference type="STRING" id="442562.Rumeso_04394"/>
<name>A0A017HIR2_9RHOB</name>
<dbReference type="PANTHER" id="PTHR43694:SF1">
    <property type="entry name" value="RIBONUCLEASE J"/>
    <property type="match status" value="1"/>
</dbReference>